<name>A0A644WFC7_9ZZZZ</name>
<evidence type="ECO:0000256" key="5">
    <source>
        <dbReference type="ARBA" id="ARBA00023239"/>
    </source>
</evidence>
<comment type="catalytic activity">
    <reaction evidence="1">
        <text>(8S)-3',8-cyclo-7,8-dihydroguanosine 5'-triphosphate = cyclic pyranopterin phosphate + diphosphate</text>
        <dbReference type="Rhea" id="RHEA:49580"/>
        <dbReference type="ChEBI" id="CHEBI:33019"/>
        <dbReference type="ChEBI" id="CHEBI:59648"/>
        <dbReference type="ChEBI" id="CHEBI:131766"/>
        <dbReference type="EC" id="4.6.1.17"/>
    </reaction>
</comment>
<evidence type="ECO:0000259" key="6">
    <source>
        <dbReference type="Pfam" id="PF01967"/>
    </source>
</evidence>
<dbReference type="PANTHER" id="PTHR22960:SF29">
    <property type="entry name" value="CYCLIC PYRANOPTERIN MONOPHOSPHATE SYNTHASE"/>
    <property type="match status" value="1"/>
</dbReference>
<sequence>MNSKFTHFDNNGNAKMVDVSEKKKTERVAIAISKIKVSKETLELIKKGEIGKGDVLGVARVAGIMASKQTSNLIPMCHPLMISSCNIDFEINDEDSSIEIKATVKIVDKTGVEMEALTAATISALTIYDMCKAVDKRMVIEYTHLLKKTGGKSGEFDFYDSSLK</sequence>
<dbReference type="InterPro" id="IPR002820">
    <property type="entry name" value="Mopterin_CF_biosynth-C_dom"/>
</dbReference>
<organism evidence="7">
    <name type="scientific">bioreactor metagenome</name>
    <dbReference type="NCBI Taxonomy" id="1076179"/>
    <lineage>
        <taxon>unclassified sequences</taxon>
        <taxon>metagenomes</taxon>
        <taxon>ecological metagenomes</taxon>
    </lineage>
</organism>
<feature type="domain" description="Molybdopterin cofactor biosynthesis C (MoaC)" evidence="6">
    <location>
        <begin position="16"/>
        <end position="151"/>
    </location>
</feature>
<accession>A0A644WFC7</accession>
<keyword evidence="5 7" id="KW-0456">Lyase</keyword>
<dbReference type="EC" id="4.6.1.17" evidence="3"/>
<dbReference type="AlphaFoldDB" id="A0A644WFC7"/>
<evidence type="ECO:0000256" key="4">
    <source>
        <dbReference type="ARBA" id="ARBA00023150"/>
    </source>
</evidence>
<dbReference type="InterPro" id="IPR023045">
    <property type="entry name" value="MoaC"/>
</dbReference>
<protein>
    <recommendedName>
        <fullName evidence="3">cyclic pyranopterin monophosphate synthase</fullName>
        <ecNumber evidence="3">4.6.1.17</ecNumber>
    </recommendedName>
</protein>
<dbReference type="InterPro" id="IPR036522">
    <property type="entry name" value="MoaC_sf"/>
</dbReference>
<dbReference type="EMBL" id="VSSQ01000871">
    <property type="protein sequence ID" value="MPM02472.1"/>
    <property type="molecule type" value="Genomic_DNA"/>
</dbReference>
<dbReference type="NCBIfam" id="NF006870">
    <property type="entry name" value="PRK09364.1"/>
    <property type="match status" value="1"/>
</dbReference>
<evidence type="ECO:0000313" key="7">
    <source>
        <dbReference type="EMBL" id="MPM02472.1"/>
    </source>
</evidence>
<dbReference type="PANTHER" id="PTHR22960">
    <property type="entry name" value="MOLYBDOPTERIN COFACTOR SYNTHESIS PROTEIN A"/>
    <property type="match status" value="1"/>
</dbReference>
<dbReference type="InterPro" id="IPR047594">
    <property type="entry name" value="MoaC_bact/euk"/>
</dbReference>
<dbReference type="Pfam" id="PF01967">
    <property type="entry name" value="MoaC"/>
    <property type="match status" value="1"/>
</dbReference>
<evidence type="ECO:0000256" key="2">
    <source>
        <dbReference type="ARBA" id="ARBA00005046"/>
    </source>
</evidence>
<evidence type="ECO:0000256" key="1">
    <source>
        <dbReference type="ARBA" id="ARBA00001637"/>
    </source>
</evidence>
<dbReference type="InterPro" id="IPR050105">
    <property type="entry name" value="MoCo_biosynth_MoaA/MoaC"/>
</dbReference>
<proteinExistence type="inferred from homology"/>
<keyword evidence="4" id="KW-0501">Molybdenum cofactor biosynthesis</keyword>
<dbReference type="NCBIfam" id="TIGR00581">
    <property type="entry name" value="moaC"/>
    <property type="match status" value="1"/>
</dbReference>
<dbReference type="UniPathway" id="UPA00344"/>
<dbReference type="CDD" id="cd01420">
    <property type="entry name" value="MoaC_PE"/>
    <property type="match status" value="1"/>
</dbReference>
<reference evidence="7" key="1">
    <citation type="submission" date="2019-08" db="EMBL/GenBank/DDBJ databases">
        <authorList>
            <person name="Kucharzyk K."/>
            <person name="Murdoch R.W."/>
            <person name="Higgins S."/>
            <person name="Loffler F."/>
        </authorList>
    </citation>
    <scope>NUCLEOTIDE SEQUENCE</scope>
</reference>
<dbReference type="Gene3D" id="3.30.70.640">
    <property type="entry name" value="Molybdopterin cofactor biosynthesis C (MoaC) domain"/>
    <property type="match status" value="1"/>
</dbReference>
<evidence type="ECO:0000256" key="3">
    <source>
        <dbReference type="ARBA" id="ARBA00012575"/>
    </source>
</evidence>
<comment type="pathway">
    <text evidence="2">Cofactor biosynthesis; molybdopterin biosynthesis.</text>
</comment>
<dbReference type="HAMAP" id="MF_01224_B">
    <property type="entry name" value="MoaC_B"/>
    <property type="match status" value="1"/>
</dbReference>
<dbReference type="GO" id="GO:0006777">
    <property type="term" value="P:Mo-molybdopterin cofactor biosynthetic process"/>
    <property type="evidence" value="ECO:0007669"/>
    <property type="project" value="UniProtKB-KW"/>
</dbReference>
<gene>
    <name evidence="7" type="primary">moaC_9</name>
    <name evidence="7" type="ORF">SDC9_48721</name>
</gene>
<dbReference type="SUPFAM" id="SSF55040">
    <property type="entry name" value="Molybdenum cofactor biosynthesis protein C, MoaC"/>
    <property type="match status" value="1"/>
</dbReference>
<dbReference type="GO" id="GO:0061799">
    <property type="term" value="F:cyclic pyranopterin monophosphate synthase activity"/>
    <property type="evidence" value="ECO:0007669"/>
    <property type="project" value="UniProtKB-EC"/>
</dbReference>
<comment type="caution">
    <text evidence="7">The sequence shown here is derived from an EMBL/GenBank/DDBJ whole genome shotgun (WGS) entry which is preliminary data.</text>
</comment>